<dbReference type="EMBL" id="JAKIKS010000103">
    <property type="protein sequence ID" value="MCL1126708.1"/>
    <property type="molecule type" value="Genomic_DNA"/>
</dbReference>
<name>A0ABT0LG92_9GAMM</name>
<organism evidence="1 2">
    <name type="scientific">Shewanella surugensis</name>
    <dbReference type="NCBI Taxonomy" id="212020"/>
    <lineage>
        <taxon>Bacteria</taxon>
        <taxon>Pseudomonadati</taxon>
        <taxon>Pseudomonadota</taxon>
        <taxon>Gammaproteobacteria</taxon>
        <taxon>Alteromonadales</taxon>
        <taxon>Shewanellaceae</taxon>
        <taxon>Shewanella</taxon>
    </lineage>
</organism>
<evidence type="ECO:0000313" key="1">
    <source>
        <dbReference type="EMBL" id="MCL1126708.1"/>
    </source>
</evidence>
<keyword evidence="2" id="KW-1185">Reference proteome</keyword>
<gene>
    <name evidence="1" type="ORF">L2764_20020</name>
</gene>
<proteinExistence type="predicted"/>
<sequence>MTLLSRESILKKADLSYENVDVPEWGGTVRVQELSGKQREEYELSMLVDGEYQSTDFKIKLLSRSLVDEGGDLLFNSDDIEKLSGKSSIVVNRLFDVANKLSHISVETLEEAEKNS</sequence>
<protein>
    <recommendedName>
        <fullName evidence="3">Phage tail protein</fullName>
    </recommendedName>
</protein>
<dbReference type="Gene3D" id="3.30.2220.20">
    <property type="entry name" value="Phage tail assembly chaperone gp13-like"/>
    <property type="match status" value="1"/>
</dbReference>
<dbReference type="InterPro" id="IPR038556">
    <property type="entry name" value="TAC_Gp13-like_sf"/>
</dbReference>
<reference evidence="1 2" key="1">
    <citation type="submission" date="2022-01" db="EMBL/GenBank/DDBJ databases">
        <title>Whole genome-based taxonomy of the Shewanellaceae.</title>
        <authorList>
            <person name="Martin-Rodriguez A.J."/>
        </authorList>
    </citation>
    <scope>NUCLEOTIDE SEQUENCE [LARGE SCALE GENOMIC DNA]</scope>
    <source>
        <strain evidence="1 2">DSM 17177</strain>
    </source>
</reference>
<dbReference type="Proteomes" id="UP001203423">
    <property type="component" value="Unassembled WGS sequence"/>
</dbReference>
<comment type="caution">
    <text evidence="1">The sequence shown here is derived from an EMBL/GenBank/DDBJ whole genome shotgun (WGS) entry which is preliminary data.</text>
</comment>
<accession>A0ABT0LG92</accession>
<evidence type="ECO:0000313" key="2">
    <source>
        <dbReference type="Proteomes" id="UP001203423"/>
    </source>
</evidence>
<dbReference type="RefSeq" id="WP_248942123.1">
    <property type="nucleotide sequence ID" value="NZ_JAKIKS010000103.1"/>
</dbReference>
<evidence type="ECO:0008006" key="3">
    <source>
        <dbReference type="Google" id="ProtNLM"/>
    </source>
</evidence>